<proteinExistence type="inferred from homology"/>
<dbReference type="RefSeq" id="WP_133529713.1">
    <property type="nucleotide sequence ID" value="NZ_SNXX01000003.1"/>
</dbReference>
<evidence type="ECO:0000256" key="3">
    <source>
        <dbReference type="ARBA" id="ARBA00023295"/>
    </source>
</evidence>
<sequence>MDRKIPRPEHPKPQFKRSDWQNLNGAWNFAFDDQNLGEKDKWYKKEELEEKIIVPFSFETKASGIADRSEHNFIWYQRTFKVEVDSEKKIILNFGAVDYKTKVWINGRFAGSHSGGYDSFTFDISDFVDYREENNLVVKVEDSRSKSQPRGKQTYKNDNFLCWYTRTTGIWQTVWLEYVDQNLYLRDLKITPDIDQSEVELDYFFNAEDFGTGNYKLLTTIEFEGKKITEFEFEITKANYKLKINVEDENNELKLWYPDSPNLYDLKLTLFRDNEVVDQLSSYFGMRKISIEADQILLNNQPLYQKLILDQGYWPDSLVTPPSDQAIKKDVELAKKMGFNGARKHQKIEDDRFYYWADKLGLLVWAEMGSTYEFSEQAVENFSLEWQRVVKELYNHPSIVCWVPFNESWGIEAVKSNKKQQSFTESIYQLTKSIDSERPIISNDGWEHTTSDIITFHDYVESIDKLRQTYLEKIDKLLANKEVFNDQVYIEGGKFIMADNYDYQGQPLLFSEFGGVAFQNKEGWGYGEQVQTKEELFQRIEKLMVLIKEAEYFRGYCYTQLTDVEQEKNGLLDENREFKLELEKIKELNQIVDI</sequence>
<dbReference type="InterPro" id="IPR006103">
    <property type="entry name" value="Glyco_hydro_2_cat"/>
</dbReference>
<dbReference type="Gene3D" id="2.60.40.10">
    <property type="entry name" value="Immunoglobulins"/>
    <property type="match status" value="1"/>
</dbReference>
<protein>
    <submittedName>
        <fullName evidence="8">Glycosyl hydrolase family 2</fullName>
    </submittedName>
</protein>
<dbReference type="InterPro" id="IPR013783">
    <property type="entry name" value="Ig-like_fold"/>
</dbReference>
<dbReference type="SUPFAM" id="SSF49303">
    <property type="entry name" value="beta-Galactosidase/glucuronidase domain"/>
    <property type="match status" value="1"/>
</dbReference>
<evidence type="ECO:0000256" key="1">
    <source>
        <dbReference type="ARBA" id="ARBA00007401"/>
    </source>
</evidence>
<accession>A0A4R6SIM1</accession>
<dbReference type="Pfam" id="PF02837">
    <property type="entry name" value="Glyco_hydro_2_N"/>
    <property type="match status" value="1"/>
</dbReference>
<feature type="domain" description="Glycoside hydrolase family 2 catalytic" evidence="6">
    <location>
        <begin position="320"/>
        <end position="538"/>
    </location>
</feature>
<keyword evidence="3" id="KW-0326">Glycosidase</keyword>
<dbReference type="Pfam" id="PF00703">
    <property type="entry name" value="Glyco_hydro_2"/>
    <property type="match status" value="1"/>
</dbReference>
<keyword evidence="4" id="KW-0175">Coiled coil</keyword>
<feature type="domain" description="Glycoside hydrolase family 2 immunoglobulin-like beta-sandwich" evidence="5">
    <location>
        <begin position="184"/>
        <end position="287"/>
    </location>
</feature>
<dbReference type="InterPro" id="IPR008979">
    <property type="entry name" value="Galactose-bd-like_sf"/>
</dbReference>
<dbReference type="InterPro" id="IPR017853">
    <property type="entry name" value="GH"/>
</dbReference>
<evidence type="ECO:0000259" key="6">
    <source>
        <dbReference type="Pfam" id="PF02836"/>
    </source>
</evidence>
<dbReference type="AlphaFoldDB" id="A0A4R6SIM1"/>
<dbReference type="InterPro" id="IPR006102">
    <property type="entry name" value="Ig-like_GH2"/>
</dbReference>
<comment type="caution">
    <text evidence="8">The sequence shown here is derived from an EMBL/GenBank/DDBJ whole genome shotgun (WGS) entry which is preliminary data.</text>
</comment>
<dbReference type="InterPro" id="IPR006104">
    <property type="entry name" value="Glyco_hydro_2_N"/>
</dbReference>
<evidence type="ECO:0000259" key="5">
    <source>
        <dbReference type="Pfam" id="PF00703"/>
    </source>
</evidence>
<organism evidence="8 9">
    <name type="scientific">Halanaerobium saccharolyticum</name>
    <dbReference type="NCBI Taxonomy" id="43595"/>
    <lineage>
        <taxon>Bacteria</taxon>
        <taxon>Bacillati</taxon>
        <taxon>Bacillota</taxon>
        <taxon>Clostridia</taxon>
        <taxon>Halanaerobiales</taxon>
        <taxon>Halanaerobiaceae</taxon>
        <taxon>Halanaerobium</taxon>
    </lineage>
</organism>
<dbReference type="SUPFAM" id="SSF51445">
    <property type="entry name" value="(Trans)glycosidases"/>
    <property type="match status" value="1"/>
</dbReference>
<dbReference type="Gene3D" id="2.60.120.260">
    <property type="entry name" value="Galactose-binding domain-like"/>
    <property type="match status" value="1"/>
</dbReference>
<feature type="domain" description="Glycosyl hydrolases family 2 sugar binding" evidence="7">
    <location>
        <begin position="21"/>
        <end position="175"/>
    </location>
</feature>
<keyword evidence="2 8" id="KW-0378">Hydrolase</keyword>
<evidence type="ECO:0000256" key="4">
    <source>
        <dbReference type="SAM" id="Coils"/>
    </source>
</evidence>
<dbReference type="Gene3D" id="3.20.20.80">
    <property type="entry name" value="Glycosidases"/>
    <property type="match status" value="1"/>
</dbReference>
<reference evidence="8 9" key="1">
    <citation type="submission" date="2019-03" db="EMBL/GenBank/DDBJ databases">
        <title>Subsurface microbial communities from deep shales in Ohio and West Virginia, USA.</title>
        <authorList>
            <person name="Wrighton K."/>
        </authorList>
    </citation>
    <scope>NUCLEOTIDE SEQUENCE [LARGE SCALE GENOMIC DNA]</scope>
    <source>
        <strain evidence="8 9">MSL 7</strain>
    </source>
</reference>
<gene>
    <name evidence="8" type="ORF">C7957_10390</name>
</gene>
<dbReference type="PANTHER" id="PTHR42732:SF3">
    <property type="entry name" value="HYDROLASE"/>
    <property type="match status" value="1"/>
</dbReference>
<dbReference type="Pfam" id="PF02836">
    <property type="entry name" value="Glyco_hydro_2_C"/>
    <property type="match status" value="1"/>
</dbReference>
<evidence type="ECO:0000259" key="7">
    <source>
        <dbReference type="Pfam" id="PF02837"/>
    </source>
</evidence>
<name>A0A4R6SIM1_9FIRM</name>
<comment type="similarity">
    <text evidence="1">Belongs to the glycosyl hydrolase 2 family.</text>
</comment>
<dbReference type="PANTHER" id="PTHR42732">
    <property type="entry name" value="BETA-GALACTOSIDASE"/>
    <property type="match status" value="1"/>
</dbReference>
<dbReference type="SUPFAM" id="SSF49785">
    <property type="entry name" value="Galactose-binding domain-like"/>
    <property type="match status" value="1"/>
</dbReference>
<evidence type="ECO:0000256" key="2">
    <source>
        <dbReference type="ARBA" id="ARBA00022801"/>
    </source>
</evidence>
<dbReference type="EMBL" id="SNXX01000003">
    <property type="protein sequence ID" value="TDQ01685.1"/>
    <property type="molecule type" value="Genomic_DNA"/>
</dbReference>
<dbReference type="InterPro" id="IPR036156">
    <property type="entry name" value="Beta-gal/glucu_dom_sf"/>
</dbReference>
<dbReference type="Proteomes" id="UP000295176">
    <property type="component" value="Unassembled WGS sequence"/>
</dbReference>
<evidence type="ECO:0000313" key="8">
    <source>
        <dbReference type="EMBL" id="TDQ01685.1"/>
    </source>
</evidence>
<dbReference type="InterPro" id="IPR051913">
    <property type="entry name" value="GH2_Domain-Containing"/>
</dbReference>
<feature type="coiled-coil region" evidence="4">
    <location>
        <begin position="561"/>
        <end position="588"/>
    </location>
</feature>
<dbReference type="GO" id="GO:0005975">
    <property type="term" value="P:carbohydrate metabolic process"/>
    <property type="evidence" value="ECO:0007669"/>
    <property type="project" value="InterPro"/>
</dbReference>
<dbReference type="GO" id="GO:0004553">
    <property type="term" value="F:hydrolase activity, hydrolyzing O-glycosyl compounds"/>
    <property type="evidence" value="ECO:0007669"/>
    <property type="project" value="InterPro"/>
</dbReference>
<evidence type="ECO:0000313" key="9">
    <source>
        <dbReference type="Proteomes" id="UP000295176"/>
    </source>
</evidence>